<proteinExistence type="predicted"/>
<dbReference type="Proteomes" id="UP000198253">
    <property type="component" value="Chromosome I"/>
</dbReference>
<dbReference type="AlphaFoldDB" id="A0A1C4V6W5"/>
<evidence type="ECO:0000256" key="2">
    <source>
        <dbReference type="ARBA" id="ARBA00023125"/>
    </source>
</evidence>
<feature type="domain" description="HTH arsR-type" evidence="4">
    <location>
        <begin position="289"/>
        <end position="361"/>
    </location>
</feature>
<dbReference type="InParanoid" id="A0A1C4V6W5"/>
<name>A0A1C4V6W5_MICEC</name>
<dbReference type="SMART" id="SM00418">
    <property type="entry name" value="HTH_ARSR"/>
    <property type="match status" value="1"/>
</dbReference>
<accession>A0A1C4V6W5</accession>
<keyword evidence="6" id="KW-1185">Reference proteome</keyword>
<dbReference type="SUPFAM" id="SSF46785">
    <property type="entry name" value="Winged helix' DNA-binding domain"/>
    <property type="match status" value="1"/>
</dbReference>
<protein>
    <submittedName>
        <fullName evidence="5">Helix-turn-helix domain-containing protein</fullName>
    </submittedName>
</protein>
<evidence type="ECO:0000259" key="4">
    <source>
        <dbReference type="SMART" id="SM00418"/>
    </source>
</evidence>
<evidence type="ECO:0000313" key="6">
    <source>
        <dbReference type="Proteomes" id="UP000198253"/>
    </source>
</evidence>
<dbReference type="Gene3D" id="1.10.10.10">
    <property type="entry name" value="Winged helix-like DNA-binding domain superfamily/Winged helix DNA-binding domain"/>
    <property type="match status" value="1"/>
</dbReference>
<evidence type="ECO:0000256" key="1">
    <source>
        <dbReference type="ARBA" id="ARBA00023015"/>
    </source>
</evidence>
<dbReference type="GO" id="GO:0003700">
    <property type="term" value="F:DNA-binding transcription factor activity"/>
    <property type="evidence" value="ECO:0007669"/>
    <property type="project" value="InterPro"/>
</dbReference>
<dbReference type="InterPro" id="IPR001845">
    <property type="entry name" value="HTH_ArsR_DNA-bd_dom"/>
</dbReference>
<organism evidence="5 6">
    <name type="scientific">Micromonospora echinospora</name>
    <name type="common">Micromonospora purpurea</name>
    <dbReference type="NCBI Taxonomy" id="1877"/>
    <lineage>
        <taxon>Bacteria</taxon>
        <taxon>Bacillati</taxon>
        <taxon>Actinomycetota</taxon>
        <taxon>Actinomycetes</taxon>
        <taxon>Micromonosporales</taxon>
        <taxon>Micromonosporaceae</taxon>
        <taxon>Micromonospora</taxon>
    </lineage>
</organism>
<dbReference type="InterPro" id="IPR051011">
    <property type="entry name" value="Metal_resp_trans_reg"/>
</dbReference>
<dbReference type="InterPro" id="IPR036390">
    <property type="entry name" value="WH_DNA-bd_sf"/>
</dbReference>
<dbReference type="EMBL" id="LT607413">
    <property type="protein sequence ID" value="SCE79636.1"/>
    <property type="molecule type" value="Genomic_DNA"/>
</dbReference>
<dbReference type="GO" id="GO:0003677">
    <property type="term" value="F:DNA binding"/>
    <property type="evidence" value="ECO:0007669"/>
    <property type="project" value="UniProtKB-KW"/>
</dbReference>
<sequence length="362" mass="39362">MPFSSHLKAEITAGTVQTVAGWQALSRAHGSAPMLTIHFSREDVLRTRVAPSADPLWELVLSLHLLQQRQADPLVNGWRRAVAARLRQEQDVDRLRLLLTLNPPKGYFPDFLTPYQSVDGFEAGLDAVRATSPELLRRDLATLAGGRELPARAAALARGEPEALHHLADSLQRYRSLALCPYWGRIQAAVEADRTRRARAMLDGGAEGLLESLRPTMRWESGVLEVPDYPASRQLHLDGRGLLLVPSFFCARTPVALLDPTRPPVLVYPVDRLGALVPAAGPAGRDDRTALAALLGRTRAAVLEASDAGLTTSEVARRLDISPAAVSQHTSVLRNAGLLVSHRDRNTVLHTLTPLGRAVLNG</sequence>
<keyword evidence="2" id="KW-0238">DNA-binding</keyword>
<evidence type="ECO:0000256" key="3">
    <source>
        <dbReference type="ARBA" id="ARBA00023163"/>
    </source>
</evidence>
<dbReference type="PANTHER" id="PTHR43132:SF8">
    <property type="entry name" value="HTH-TYPE TRANSCRIPTIONAL REGULATOR KMTR"/>
    <property type="match status" value="1"/>
</dbReference>
<dbReference type="InterPro" id="IPR036388">
    <property type="entry name" value="WH-like_DNA-bd_sf"/>
</dbReference>
<reference evidence="6" key="1">
    <citation type="submission" date="2016-06" db="EMBL/GenBank/DDBJ databases">
        <authorList>
            <person name="Varghese N."/>
            <person name="Submissions Spin"/>
        </authorList>
    </citation>
    <scope>NUCLEOTIDE SEQUENCE [LARGE SCALE GENOMIC DNA]</scope>
    <source>
        <strain evidence="6">DSM 43816</strain>
    </source>
</reference>
<keyword evidence="3" id="KW-0804">Transcription</keyword>
<evidence type="ECO:0000313" key="5">
    <source>
        <dbReference type="EMBL" id="SCE79636.1"/>
    </source>
</evidence>
<dbReference type="PANTHER" id="PTHR43132">
    <property type="entry name" value="ARSENICAL RESISTANCE OPERON REPRESSOR ARSR-RELATED"/>
    <property type="match status" value="1"/>
</dbReference>
<dbReference type="Pfam" id="PF12840">
    <property type="entry name" value="HTH_20"/>
    <property type="match status" value="1"/>
</dbReference>
<gene>
    <name evidence="5" type="ORF">GA0070618_0998</name>
</gene>
<dbReference type="CDD" id="cd00090">
    <property type="entry name" value="HTH_ARSR"/>
    <property type="match status" value="1"/>
</dbReference>
<keyword evidence="1" id="KW-0805">Transcription regulation</keyword>
<dbReference type="InterPro" id="IPR011991">
    <property type="entry name" value="ArsR-like_HTH"/>
</dbReference>